<sequence>MITDIAILSDPFNAFIICGAGCVLYCIILSLWRLYCSPIAKFPGPRLAALTYHVEIYYELFHGEGGQFPFKYQKWHQQYGPIIRITPDELHIQDSAYHETMYSPNRPVNKPEKIAHRFGNPLSAFATPKHDKHRQRRSALNPFFSKRKVAQFAPEIQKSMQKILARLEREYVGTGRVLSLNRMWGCLSSDTIVAFAYERHYNFIESPEFHSALNQAMIDLLEPTHWLVHVPLVARVLQSLPDRIVRFLQPQMDSVIHFNTELTSQIVEVLSAGGKGEKNAGTIFSSLLHSNLPAEELTLTRLQHESISIIGAGVESTMRTLVVACFHIFDNPKIKEKLVAELTEAIPDAQNFPNWDRLAQLPYLSACIEEALRLSYGTSQRMPRAFPNGTLQYRKWTIPAGTMVSMDTYAVSHDEDIFPDSFSFIPERWLGDPKAPDGRQLSRYMVSFGKGTRSCTGIQLGYAELYIGLANFFRSPLISGAKLYETDKSDVELARDRFAPRPKLGSLGVRIAFQ</sequence>
<dbReference type="Gene3D" id="1.10.630.10">
    <property type="entry name" value="Cytochrome P450"/>
    <property type="match status" value="1"/>
</dbReference>
<dbReference type="PANTHER" id="PTHR24305">
    <property type="entry name" value="CYTOCHROME P450"/>
    <property type="match status" value="1"/>
</dbReference>
<dbReference type="InterPro" id="IPR001128">
    <property type="entry name" value="Cyt_P450"/>
</dbReference>
<dbReference type="GO" id="GO:0004497">
    <property type="term" value="F:monooxygenase activity"/>
    <property type="evidence" value="ECO:0007669"/>
    <property type="project" value="UniProtKB-KW"/>
</dbReference>
<gene>
    <name evidence="2" type="ORF">IWZ03DRAFT_435533</name>
</gene>
<dbReference type="EMBL" id="JBBPHU010000002">
    <property type="protein sequence ID" value="KAK7522025.1"/>
    <property type="molecule type" value="Genomic_DNA"/>
</dbReference>
<dbReference type="Pfam" id="PF00067">
    <property type="entry name" value="p450"/>
    <property type="match status" value="1"/>
</dbReference>
<keyword evidence="1" id="KW-0812">Transmembrane</keyword>
<comment type="caution">
    <text evidence="2">The sequence shown here is derived from an EMBL/GenBank/DDBJ whole genome shotgun (WGS) entry which is preliminary data.</text>
</comment>
<accession>A0ABR1KWL3</accession>
<evidence type="ECO:0000313" key="2">
    <source>
        <dbReference type="EMBL" id="KAK7522025.1"/>
    </source>
</evidence>
<dbReference type="InterPro" id="IPR002401">
    <property type="entry name" value="Cyt_P450_E_grp-I"/>
</dbReference>
<feature type="transmembrane region" description="Helical" evidence="1">
    <location>
        <begin position="12"/>
        <end position="35"/>
    </location>
</feature>
<dbReference type="Proteomes" id="UP001363622">
    <property type="component" value="Unassembled WGS sequence"/>
</dbReference>
<protein>
    <submittedName>
        <fullName evidence="2">P450 monooxygenase</fullName>
    </submittedName>
</protein>
<name>A0ABR1KWL3_9PEZI</name>
<keyword evidence="3" id="KW-1185">Reference proteome</keyword>
<evidence type="ECO:0000256" key="1">
    <source>
        <dbReference type="SAM" id="Phobius"/>
    </source>
</evidence>
<keyword evidence="1" id="KW-0472">Membrane</keyword>
<dbReference type="InterPro" id="IPR036396">
    <property type="entry name" value="Cyt_P450_sf"/>
</dbReference>
<dbReference type="SUPFAM" id="SSF48264">
    <property type="entry name" value="Cytochrome P450"/>
    <property type="match status" value="1"/>
</dbReference>
<dbReference type="CDD" id="cd11062">
    <property type="entry name" value="CYP58-like"/>
    <property type="match status" value="1"/>
</dbReference>
<organism evidence="2 3">
    <name type="scientific">Phyllosticta citriasiana</name>
    <dbReference type="NCBI Taxonomy" id="595635"/>
    <lineage>
        <taxon>Eukaryota</taxon>
        <taxon>Fungi</taxon>
        <taxon>Dikarya</taxon>
        <taxon>Ascomycota</taxon>
        <taxon>Pezizomycotina</taxon>
        <taxon>Dothideomycetes</taxon>
        <taxon>Dothideomycetes incertae sedis</taxon>
        <taxon>Botryosphaeriales</taxon>
        <taxon>Phyllostictaceae</taxon>
        <taxon>Phyllosticta</taxon>
    </lineage>
</organism>
<dbReference type="PRINTS" id="PR00463">
    <property type="entry name" value="EP450I"/>
</dbReference>
<keyword evidence="2" id="KW-0560">Oxidoreductase</keyword>
<dbReference type="InterPro" id="IPR050121">
    <property type="entry name" value="Cytochrome_P450_monoxygenase"/>
</dbReference>
<reference evidence="2 3" key="1">
    <citation type="submission" date="2024-04" db="EMBL/GenBank/DDBJ databases">
        <title>Phyllosticta paracitricarpa is synonymous to the EU quarantine fungus P. citricarpa based on phylogenomic analyses.</title>
        <authorList>
            <consortium name="Lawrence Berkeley National Laboratory"/>
            <person name="Van Ingen-Buijs V.A."/>
            <person name="Van Westerhoven A.C."/>
            <person name="Haridas S."/>
            <person name="Skiadas P."/>
            <person name="Martin F."/>
            <person name="Groenewald J.Z."/>
            <person name="Crous P.W."/>
            <person name="Seidl M.F."/>
        </authorList>
    </citation>
    <scope>NUCLEOTIDE SEQUENCE [LARGE SCALE GENOMIC DNA]</scope>
    <source>
        <strain evidence="2 3">CBS 123371</strain>
    </source>
</reference>
<evidence type="ECO:0000313" key="3">
    <source>
        <dbReference type="Proteomes" id="UP001363622"/>
    </source>
</evidence>
<keyword evidence="1" id="KW-1133">Transmembrane helix</keyword>
<proteinExistence type="predicted"/>
<keyword evidence="2" id="KW-0503">Monooxygenase</keyword>
<dbReference type="PANTHER" id="PTHR24305:SF231">
    <property type="entry name" value="P450, PUTATIVE (EUROFUNG)-RELATED"/>
    <property type="match status" value="1"/>
</dbReference>